<evidence type="ECO:0000313" key="1">
    <source>
        <dbReference type="EMBL" id="KAK1860137.1"/>
    </source>
</evidence>
<dbReference type="Proteomes" id="UP000798662">
    <property type="component" value="Chromosome 1"/>
</dbReference>
<evidence type="ECO:0000313" key="2">
    <source>
        <dbReference type="Proteomes" id="UP000798662"/>
    </source>
</evidence>
<gene>
    <name evidence="1" type="ORF">I4F81_002726</name>
</gene>
<keyword evidence="2" id="KW-1185">Reference proteome</keyword>
<accession>A0ACC3BQK2</accession>
<organism evidence="1 2">
    <name type="scientific">Pyropia yezoensis</name>
    <name type="common">Susabi-nori</name>
    <name type="synonym">Porphyra yezoensis</name>
    <dbReference type="NCBI Taxonomy" id="2788"/>
    <lineage>
        <taxon>Eukaryota</taxon>
        <taxon>Rhodophyta</taxon>
        <taxon>Bangiophyceae</taxon>
        <taxon>Bangiales</taxon>
        <taxon>Bangiaceae</taxon>
        <taxon>Pyropia</taxon>
    </lineage>
</organism>
<dbReference type="EMBL" id="CM020618">
    <property type="protein sequence ID" value="KAK1860137.1"/>
    <property type="molecule type" value="Genomic_DNA"/>
</dbReference>
<sequence>MLTIPCSGHCFDLLISDVCKHAGVARALEFVNNMTQYFKNHAFHKATLERCQKAEYNGLTVQLQRPGDTRWKSQNTAATFLLKTQSAMEKAVVDATFKRECLTLATTEQHKAAADASRAVKNDANWSQLQMVVDLLEPLANSLDNGQSDGRGLAMLYPEMSSAAWTSRFGGSFVLFSVWSKDAFSNPLAWWKLWGTDIPSLQALAVRVMKMPVGFAAGERSFSNAATMQTRLRTRLSYTKLQKLL</sequence>
<protein>
    <submittedName>
        <fullName evidence="1">Uncharacterized protein</fullName>
    </submittedName>
</protein>
<comment type="caution">
    <text evidence="1">The sequence shown here is derived from an EMBL/GenBank/DDBJ whole genome shotgun (WGS) entry which is preliminary data.</text>
</comment>
<name>A0ACC3BQK2_PYRYE</name>
<reference evidence="1" key="1">
    <citation type="submission" date="2019-11" db="EMBL/GenBank/DDBJ databases">
        <title>Nori genome reveals adaptations in red seaweeds to the harsh intertidal environment.</title>
        <authorList>
            <person name="Wang D."/>
            <person name="Mao Y."/>
        </authorList>
    </citation>
    <scope>NUCLEOTIDE SEQUENCE</scope>
    <source>
        <tissue evidence="1">Gametophyte</tissue>
    </source>
</reference>
<proteinExistence type="predicted"/>